<sequence>MDGSSIAIEIAIHLSKIYVTLSTFYQNVSCMVLYRLGDGVLRHLQVNKNNMVQICLNKRSIRQHYLDLGVLSIRSLYRKIVIINPFYENKRKNRVYNLPVNIQRNLSCIDDNLFYDYIIIIIIIMTYNNARHKLILTRPLNRVVKTHFPNEISRDFKWCEIIYIYQKNEFIF</sequence>
<name>A0A6G0ZNT1_APHCR</name>
<dbReference type="EMBL" id="VUJU01000090">
    <property type="protein sequence ID" value="KAF0773174.1"/>
    <property type="molecule type" value="Genomic_DNA"/>
</dbReference>
<dbReference type="Proteomes" id="UP000478052">
    <property type="component" value="Unassembled WGS sequence"/>
</dbReference>
<evidence type="ECO:0000313" key="2">
    <source>
        <dbReference type="Proteomes" id="UP000478052"/>
    </source>
</evidence>
<gene>
    <name evidence="1" type="ORF">FWK35_00016609</name>
</gene>
<proteinExistence type="predicted"/>
<keyword evidence="2" id="KW-1185">Reference proteome</keyword>
<comment type="caution">
    <text evidence="1">The sequence shown here is derived from an EMBL/GenBank/DDBJ whole genome shotgun (WGS) entry which is preliminary data.</text>
</comment>
<evidence type="ECO:0000313" key="1">
    <source>
        <dbReference type="EMBL" id="KAF0773174.1"/>
    </source>
</evidence>
<reference evidence="1 2" key="1">
    <citation type="submission" date="2019-08" db="EMBL/GenBank/DDBJ databases">
        <title>Whole genome of Aphis craccivora.</title>
        <authorList>
            <person name="Voronova N.V."/>
            <person name="Shulinski R.S."/>
            <person name="Bandarenka Y.V."/>
            <person name="Zhorov D.G."/>
            <person name="Warner D."/>
        </authorList>
    </citation>
    <scope>NUCLEOTIDE SEQUENCE [LARGE SCALE GENOMIC DNA]</scope>
    <source>
        <strain evidence="1">180601</strain>
        <tissue evidence="1">Whole Body</tissue>
    </source>
</reference>
<accession>A0A6G0ZNT1</accession>
<organism evidence="1 2">
    <name type="scientific">Aphis craccivora</name>
    <name type="common">Cowpea aphid</name>
    <dbReference type="NCBI Taxonomy" id="307492"/>
    <lineage>
        <taxon>Eukaryota</taxon>
        <taxon>Metazoa</taxon>
        <taxon>Ecdysozoa</taxon>
        <taxon>Arthropoda</taxon>
        <taxon>Hexapoda</taxon>
        <taxon>Insecta</taxon>
        <taxon>Pterygota</taxon>
        <taxon>Neoptera</taxon>
        <taxon>Paraneoptera</taxon>
        <taxon>Hemiptera</taxon>
        <taxon>Sternorrhyncha</taxon>
        <taxon>Aphidomorpha</taxon>
        <taxon>Aphidoidea</taxon>
        <taxon>Aphididae</taxon>
        <taxon>Aphidini</taxon>
        <taxon>Aphis</taxon>
        <taxon>Aphis</taxon>
    </lineage>
</organism>
<protein>
    <submittedName>
        <fullName evidence="1">Uncharacterized protein</fullName>
    </submittedName>
</protein>
<dbReference type="AlphaFoldDB" id="A0A6G0ZNT1"/>